<proteinExistence type="predicted"/>
<dbReference type="EMBL" id="JAGILA010000004">
    <property type="protein sequence ID" value="MBP2236783.1"/>
    <property type="molecule type" value="Genomic_DNA"/>
</dbReference>
<accession>A0ABS4R1K3</accession>
<comment type="caution">
    <text evidence="3">The sequence shown here is derived from an EMBL/GenBank/DDBJ whole genome shotgun (WGS) entry which is preliminary data.</text>
</comment>
<keyword evidence="2" id="KW-1133">Transmembrane helix</keyword>
<keyword evidence="2" id="KW-0472">Membrane</keyword>
<sequence length="64" mass="7448">MTSISDERGHMSDDNIIKFRRRKPKQEPRTVGPRRRKALTWLAVIAGVVLVWAYYQFIAPPILP</sequence>
<evidence type="ECO:0000313" key="3">
    <source>
        <dbReference type="EMBL" id="MBP2236783.1"/>
    </source>
</evidence>
<organism evidence="3 4">
    <name type="scientific">Sinorhizobium kostiense</name>
    <dbReference type="NCBI Taxonomy" id="76747"/>
    <lineage>
        <taxon>Bacteria</taxon>
        <taxon>Pseudomonadati</taxon>
        <taxon>Pseudomonadota</taxon>
        <taxon>Alphaproteobacteria</taxon>
        <taxon>Hyphomicrobiales</taxon>
        <taxon>Rhizobiaceae</taxon>
        <taxon>Sinorhizobium/Ensifer group</taxon>
        <taxon>Sinorhizobium</taxon>
    </lineage>
</organism>
<name>A0ABS4R1K3_9HYPH</name>
<evidence type="ECO:0000256" key="1">
    <source>
        <dbReference type="SAM" id="MobiDB-lite"/>
    </source>
</evidence>
<reference evidence="3 4" key="1">
    <citation type="submission" date="2021-03" db="EMBL/GenBank/DDBJ databases">
        <title>Genomic Encyclopedia of Type Strains, Phase IV (KMG-IV): sequencing the most valuable type-strain genomes for metagenomic binning, comparative biology and taxonomic classification.</title>
        <authorList>
            <person name="Goeker M."/>
        </authorList>
    </citation>
    <scope>NUCLEOTIDE SEQUENCE [LARGE SCALE GENOMIC DNA]</scope>
    <source>
        <strain evidence="3 4">DSM 13372</strain>
    </source>
</reference>
<feature type="transmembrane region" description="Helical" evidence="2">
    <location>
        <begin position="38"/>
        <end position="58"/>
    </location>
</feature>
<protein>
    <submittedName>
        <fullName evidence="3">Uncharacterized protein</fullName>
    </submittedName>
</protein>
<keyword evidence="2" id="KW-0812">Transmembrane</keyword>
<dbReference type="Proteomes" id="UP000730739">
    <property type="component" value="Unassembled WGS sequence"/>
</dbReference>
<keyword evidence="4" id="KW-1185">Reference proteome</keyword>
<evidence type="ECO:0000256" key="2">
    <source>
        <dbReference type="SAM" id="Phobius"/>
    </source>
</evidence>
<gene>
    <name evidence="3" type="ORF">J2Z31_003297</name>
</gene>
<evidence type="ECO:0000313" key="4">
    <source>
        <dbReference type="Proteomes" id="UP000730739"/>
    </source>
</evidence>
<feature type="compositionally biased region" description="Basic and acidic residues" evidence="1">
    <location>
        <begin position="1"/>
        <end position="17"/>
    </location>
</feature>
<feature type="region of interest" description="Disordered" evidence="1">
    <location>
        <begin position="1"/>
        <end position="33"/>
    </location>
</feature>